<evidence type="ECO:0000256" key="1">
    <source>
        <dbReference type="SAM" id="Phobius"/>
    </source>
</evidence>
<proteinExistence type="predicted"/>
<dbReference type="EMBL" id="BONG01000091">
    <property type="protein sequence ID" value="GIF94331.1"/>
    <property type="molecule type" value="Genomic_DNA"/>
</dbReference>
<keyword evidence="1" id="KW-1133">Transmembrane helix</keyword>
<dbReference type="AlphaFoldDB" id="A0A8J3NVX0"/>
<protein>
    <submittedName>
        <fullName evidence="2">Uncharacterized protein</fullName>
    </submittedName>
</protein>
<reference evidence="2 3" key="1">
    <citation type="submission" date="2021-01" db="EMBL/GenBank/DDBJ databases">
        <title>Whole genome shotgun sequence of Catellatospora chokoriensis NBRC 107358.</title>
        <authorList>
            <person name="Komaki H."/>
            <person name="Tamura T."/>
        </authorList>
    </citation>
    <scope>NUCLEOTIDE SEQUENCE [LARGE SCALE GENOMIC DNA]</scope>
    <source>
        <strain evidence="2 3">NBRC 107358</strain>
    </source>
</reference>
<accession>A0A8J3NVX0</accession>
<organism evidence="2 3">
    <name type="scientific">Catellatospora chokoriensis</name>
    <dbReference type="NCBI Taxonomy" id="310353"/>
    <lineage>
        <taxon>Bacteria</taxon>
        <taxon>Bacillati</taxon>
        <taxon>Actinomycetota</taxon>
        <taxon>Actinomycetes</taxon>
        <taxon>Micromonosporales</taxon>
        <taxon>Micromonosporaceae</taxon>
        <taxon>Catellatospora</taxon>
    </lineage>
</organism>
<evidence type="ECO:0000313" key="3">
    <source>
        <dbReference type="Proteomes" id="UP000619293"/>
    </source>
</evidence>
<feature type="transmembrane region" description="Helical" evidence="1">
    <location>
        <begin position="54"/>
        <end position="76"/>
    </location>
</feature>
<gene>
    <name evidence="2" type="ORF">Cch02nite_77750</name>
</gene>
<keyword evidence="1" id="KW-0812">Transmembrane</keyword>
<evidence type="ECO:0000313" key="2">
    <source>
        <dbReference type="EMBL" id="GIF94331.1"/>
    </source>
</evidence>
<comment type="caution">
    <text evidence="2">The sequence shown here is derived from an EMBL/GenBank/DDBJ whole genome shotgun (WGS) entry which is preliminary data.</text>
</comment>
<name>A0A8J3NVX0_9ACTN</name>
<sequence>MPSGRVEQQTDHEGTVMTERIRALLDEAAEEIRPLAADPAPGIVRRAVARRRRVIAATAVVATVAALAAGTVLRVVGGTGPAPREVAASPSPLPSPLPRVLEPEVVDGEVRFNGLILPLAPGWKYREVETAVDYCVIEPKTVVLAMNGLGPGGDCNAHAQLQLSDDWQRYYRVHMFQAGRRFSLGLNEIVLPGGQPLWLDDNEVHNIVRGMQSSFTAGSLAAPWAAARLSYEMSPAEAAAVLQSIRGVPAPVTRLVVPDGVSDVYLNLDGETVHSTDPAVLKQVIERLRGLERMVQPAELPCAGAKVISPRLPDWLLAAKDMAQLDLVIMNPSPSPATTKISVLHQVTVGIGTAAECSFATSSDGGRVWLPAGFAAELHELIGGKP</sequence>
<keyword evidence="1" id="KW-0472">Membrane</keyword>
<keyword evidence="3" id="KW-1185">Reference proteome</keyword>
<dbReference type="Proteomes" id="UP000619293">
    <property type="component" value="Unassembled WGS sequence"/>
</dbReference>